<dbReference type="InterPro" id="IPR006379">
    <property type="entry name" value="HAD-SF_hydro_IIB"/>
</dbReference>
<dbReference type="Gene3D" id="3.30.1240.10">
    <property type="match status" value="1"/>
</dbReference>
<dbReference type="InterPro" id="IPR023214">
    <property type="entry name" value="HAD_sf"/>
</dbReference>
<dbReference type="Pfam" id="PF08282">
    <property type="entry name" value="Hydrolase_3"/>
    <property type="match status" value="1"/>
</dbReference>
<evidence type="ECO:0000313" key="2">
    <source>
        <dbReference type="Proteomes" id="UP000306888"/>
    </source>
</evidence>
<sequence length="252" mass="28553">MIKLLATDLDGTLLEKNSMAKKNKDAVHKLQSLGRLLVIATGRPYNGVKMIKDEYNIRANYFILLNGALIVDSLGSKIMQKIIKKGIIKKILSKIHSDDIAISVESGFNTYLLNDGDNLPYPSKTRVNSIDEIDEDLSLISIYSPNKNIEEIEKLKNEINEEFKDEIIAYRNDIYIDIVPKGCSKGEGVKFIAAQEEVNMKDVYTIGDSWNDVSMFDITENSFTFDYVEKKLKNHANYIVTSVAHCIEDYIL</sequence>
<protein>
    <submittedName>
        <fullName evidence="1">HAD family phosphatase</fullName>
    </submittedName>
</protein>
<dbReference type="GO" id="GO:0016791">
    <property type="term" value="F:phosphatase activity"/>
    <property type="evidence" value="ECO:0007669"/>
    <property type="project" value="TreeGrafter"/>
</dbReference>
<name>A0A4S2DMS7_9CLOT</name>
<dbReference type="GO" id="GO:0005829">
    <property type="term" value="C:cytosol"/>
    <property type="evidence" value="ECO:0007669"/>
    <property type="project" value="TreeGrafter"/>
</dbReference>
<dbReference type="OrthoDB" id="306707at2"/>
<dbReference type="PANTHER" id="PTHR10000">
    <property type="entry name" value="PHOSPHOSERINE PHOSPHATASE"/>
    <property type="match status" value="1"/>
</dbReference>
<gene>
    <name evidence="1" type="ORF">E5347_08755</name>
</gene>
<proteinExistence type="predicted"/>
<dbReference type="InterPro" id="IPR036412">
    <property type="entry name" value="HAD-like_sf"/>
</dbReference>
<reference evidence="1 2" key="1">
    <citation type="submission" date="2019-04" db="EMBL/GenBank/DDBJ databases">
        <title>Microbes associate with the intestines of laboratory mice.</title>
        <authorList>
            <person name="Navarre W."/>
            <person name="Wong E."/>
            <person name="Huang K."/>
            <person name="Tropini C."/>
            <person name="Ng K."/>
            <person name="Yu B."/>
        </authorList>
    </citation>
    <scope>NUCLEOTIDE SEQUENCE [LARGE SCALE GENOMIC DNA]</scope>
    <source>
        <strain evidence="1 2">NM50_B9-20</strain>
    </source>
</reference>
<accession>A0A4S2DMS7</accession>
<keyword evidence="2" id="KW-1185">Reference proteome</keyword>
<organism evidence="1 2">
    <name type="scientific">Clostridium sartagoforme</name>
    <dbReference type="NCBI Taxonomy" id="84031"/>
    <lineage>
        <taxon>Bacteria</taxon>
        <taxon>Bacillati</taxon>
        <taxon>Bacillota</taxon>
        <taxon>Clostridia</taxon>
        <taxon>Eubacteriales</taxon>
        <taxon>Clostridiaceae</taxon>
        <taxon>Clostridium</taxon>
    </lineage>
</organism>
<evidence type="ECO:0000313" key="1">
    <source>
        <dbReference type="EMBL" id="TGY42301.1"/>
    </source>
</evidence>
<comment type="caution">
    <text evidence="1">The sequence shown here is derived from an EMBL/GenBank/DDBJ whole genome shotgun (WGS) entry which is preliminary data.</text>
</comment>
<dbReference type="EMBL" id="SRYR01000003">
    <property type="protein sequence ID" value="TGY42301.1"/>
    <property type="molecule type" value="Genomic_DNA"/>
</dbReference>
<dbReference type="Proteomes" id="UP000306888">
    <property type="component" value="Unassembled WGS sequence"/>
</dbReference>
<dbReference type="AlphaFoldDB" id="A0A4S2DMS7"/>
<dbReference type="SUPFAM" id="SSF56784">
    <property type="entry name" value="HAD-like"/>
    <property type="match status" value="1"/>
</dbReference>
<dbReference type="RefSeq" id="WP_136006501.1">
    <property type="nucleotide sequence ID" value="NZ_SRYR01000003.1"/>
</dbReference>
<dbReference type="GO" id="GO:0000287">
    <property type="term" value="F:magnesium ion binding"/>
    <property type="evidence" value="ECO:0007669"/>
    <property type="project" value="TreeGrafter"/>
</dbReference>
<dbReference type="PANTHER" id="PTHR10000:SF8">
    <property type="entry name" value="HAD SUPERFAMILY HYDROLASE-LIKE, TYPE 3"/>
    <property type="match status" value="1"/>
</dbReference>
<dbReference type="Gene3D" id="3.40.50.1000">
    <property type="entry name" value="HAD superfamily/HAD-like"/>
    <property type="match status" value="1"/>
</dbReference>
<dbReference type="NCBIfam" id="TIGR01484">
    <property type="entry name" value="HAD-SF-IIB"/>
    <property type="match status" value="1"/>
</dbReference>